<evidence type="ECO:0000256" key="1">
    <source>
        <dbReference type="ARBA" id="ARBA00002388"/>
    </source>
</evidence>
<comment type="function">
    <text evidence="1 5">PPIases accelerate the folding of proteins. It catalyzes the cis-trans isomerization of proline imidic peptide bonds in oligopeptides.</text>
</comment>
<dbReference type="GO" id="GO:0003755">
    <property type="term" value="F:peptidyl-prolyl cis-trans isomerase activity"/>
    <property type="evidence" value="ECO:0007669"/>
    <property type="project" value="UniProtKB-UniRule"/>
</dbReference>
<dbReference type="PANTHER" id="PTHR45625">
    <property type="entry name" value="PEPTIDYL-PROLYL CIS-TRANS ISOMERASE-RELATED"/>
    <property type="match status" value="1"/>
</dbReference>
<comment type="caution">
    <text evidence="7">The sequence shown here is derived from an EMBL/GenBank/DDBJ whole genome shotgun (WGS) entry which is preliminary data.</text>
</comment>
<evidence type="ECO:0000256" key="2">
    <source>
        <dbReference type="ARBA" id="ARBA00007365"/>
    </source>
</evidence>
<dbReference type="InterPro" id="IPR020892">
    <property type="entry name" value="Cyclophilin-type_PPIase_CS"/>
</dbReference>
<dbReference type="PRINTS" id="PR00153">
    <property type="entry name" value="CSAPPISMRASE"/>
</dbReference>
<reference evidence="7 8" key="1">
    <citation type="journal article" date="2016" name="MBio">
        <title>Lateral Gene Transfer in a Heavy Metal-Contaminated-Groundwater Microbial Community.</title>
        <authorList>
            <person name="Hemme C.L."/>
            <person name="Green S.J."/>
            <person name="Rishishwar L."/>
            <person name="Prakash O."/>
            <person name="Pettenato A."/>
            <person name="Chakraborty R."/>
            <person name="Deutschbauer A.M."/>
            <person name="Van Nostrand J.D."/>
            <person name="Wu L."/>
            <person name="He Z."/>
            <person name="Jordan I.K."/>
            <person name="Hazen T.C."/>
            <person name="Arkin A.P."/>
            <person name="Kostka J.E."/>
            <person name="Zhou J."/>
        </authorList>
    </citation>
    <scope>NUCLEOTIDE SEQUENCE [LARGE SCALE GENOMIC DNA]</scope>
    <source>
        <strain evidence="7 8">FW104-T7</strain>
    </source>
</reference>
<name>A0A154QDC8_9GAMM</name>
<evidence type="ECO:0000256" key="4">
    <source>
        <dbReference type="ARBA" id="ARBA00023235"/>
    </source>
</evidence>
<dbReference type="Proteomes" id="UP000076131">
    <property type="component" value="Unassembled WGS sequence"/>
</dbReference>
<dbReference type="SUPFAM" id="SSF50891">
    <property type="entry name" value="Cyclophilin-like"/>
    <property type="match status" value="1"/>
</dbReference>
<evidence type="ECO:0000313" key="8">
    <source>
        <dbReference type="Proteomes" id="UP000076131"/>
    </source>
</evidence>
<dbReference type="Gene3D" id="2.40.100.10">
    <property type="entry name" value="Cyclophilin-like"/>
    <property type="match status" value="1"/>
</dbReference>
<keyword evidence="8" id="KW-1185">Reference proteome</keyword>
<dbReference type="AlphaFoldDB" id="A0A154QDC8"/>
<protein>
    <recommendedName>
        <fullName evidence="5">Peptidyl-prolyl cis-trans isomerase</fullName>
        <shortName evidence="5">PPIase</shortName>
        <ecNumber evidence="5">5.2.1.8</ecNumber>
    </recommendedName>
</protein>
<dbReference type="InterPro" id="IPR002130">
    <property type="entry name" value="Cyclophilin-type_PPIase_dom"/>
</dbReference>
<evidence type="ECO:0000259" key="6">
    <source>
        <dbReference type="PROSITE" id="PS50072"/>
    </source>
</evidence>
<dbReference type="InterPro" id="IPR044666">
    <property type="entry name" value="Cyclophilin_A-like"/>
</dbReference>
<gene>
    <name evidence="7" type="ORF">RHOFW104T7_03780</name>
</gene>
<keyword evidence="4 5" id="KW-0413">Isomerase</keyword>
<dbReference type="InterPro" id="IPR029000">
    <property type="entry name" value="Cyclophilin-like_dom_sf"/>
</dbReference>
<dbReference type="STRING" id="416169.RHOFW104T7_03780"/>
<dbReference type="PROSITE" id="PS00170">
    <property type="entry name" value="CSA_PPIASE_1"/>
    <property type="match status" value="1"/>
</dbReference>
<sequence length="169" mass="18381">MTINVTFTTNRGPIHLRLHEDKAPVTVASFVNLARRGYYDGLSFHRVIADFMIQGGCPEGSGRGGPGYKFEDEFNPSLRHDKPGVLSMANAGPRTNGSQFFITHGPTPWLDGKHSVFGEVVDAADMDVVNAIRQGDTIEKVSVEGDVDALLAAQADRVAEWNAVLDRRG</sequence>
<organism evidence="7 8">
    <name type="scientific">Rhodanobacter thiooxydans</name>
    <dbReference type="NCBI Taxonomy" id="416169"/>
    <lineage>
        <taxon>Bacteria</taxon>
        <taxon>Pseudomonadati</taxon>
        <taxon>Pseudomonadota</taxon>
        <taxon>Gammaproteobacteria</taxon>
        <taxon>Lysobacterales</taxon>
        <taxon>Rhodanobacteraceae</taxon>
        <taxon>Rhodanobacter</taxon>
    </lineage>
</organism>
<evidence type="ECO:0000313" key="7">
    <source>
        <dbReference type="EMBL" id="KZC21817.1"/>
    </source>
</evidence>
<evidence type="ECO:0000256" key="3">
    <source>
        <dbReference type="ARBA" id="ARBA00023110"/>
    </source>
</evidence>
<comment type="catalytic activity">
    <reaction evidence="5">
        <text>[protein]-peptidylproline (omega=180) = [protein]-peptidylproline (omega=0)</text>
        <dbReference type="Rhea" id="RHEA:16237"/>
        <dbReference type="Rhea" id="RHEA-COMP:10747"/>
        <dbReference type="Rhea" id="RHEA-COMP:10748"/>
        <dbReference type="ChEBI" id="CHEBI:83833"/>
        <dbReference type="ChEBI" id="CHEBI:83834"/>
        <dbReference type="EC" id="5.2.1.8"/>
    </reaction>
</comment>
<dbReference type="GO" id="GO:0006457">
    <property type="term" value="P:protein folding"/>
    <property type="evidence" value="ECO:0007669"/>
    <property type="project" value="InterPro"/>
</dbReference>
<dbReference type="eggNOG" id="COG0652">
    <property type="taxonomic scope" value="Bacteria"/>
</dbReference>
<feature type="domain" description="PPIase cyclophilin-type" evidence="6">
    <location>
        <begin position="12"/>
        <end position="137"/>
    </location>
</feature>
<dbReference type="PANTHER" id="PTHR45625:SF4">
    <property type="entry name" value="PEPTIDYLPROLYL ISOMERASE DOMAIN AND WD REPEAT-CONTAINING PROTEIN 1"/>
    <property type="match status" value="1"/>
</dbReference>
<proteinExistence type="inferred from homology"/>
<keyword evidence="3 5" id="KW-0697">Rotamase</keyword>
<dbReference type="EC" id="5.2.1.8" evidence="5"/>
<comment type="similarity">
    <text evidence="2 5">Belongs to the cyclophilin-type PPIase family.</text>
</comment>
<evidence type="ECO:0000256" key="5">
    <source>
        <dbReference type="RuleBase" id="RU363019"/>
    </source>
</evidence>
<dbReference type="PIRSF" id="PIRSF001467">
    <property type="entry name" value="Peptidylpro_ismrse"/>
    <property type="match status" value="1"/>
</dbReference>
<dbReference type="InterPro" id="IPR024936">
    <property type="entry name" value="Cyclophilin-type_PPIase"/>
</dbReference>
<accession>A0A154QDC8</accession>
<dbReference type="PROSITE" id="PS50072">
    <property type="entry name" value="CSA_PPIASE_2"/>
    <property type="match status" value="1"/>
</dbReference>
<dbReference type="RefSeq" id="WP_008436572.1">
    <property type="nucleotide sequence ID" value="NZ_LVJS01000147.1"/>
</dbReference>
<dbReference type="Pfam" id="PF00160">
    <property type="entry name" value="Pro_isomerase"/>
    <property type="match status" value="1"/>
</dbReference>
<dbReference type="CDD" id="cd00317">
    <property type="entry name" value="cyclophilin"/>
    <property type="match status" value="1"/>
</dbReference>
<dbReference type="EMBL" id="LVJS01000147">
    <property type="protein sequence ID" value="KZC21817.1"/>
    <property type="molecule type" value="Genomic_DNA"/>
</dbReference>